<proteinExistence type="predicted"/>
<dbReference type="EMBL" id="GG662718">
    <property type="protein sequence ID" value="EWS74743.1"/>
    <property type="molecule type" value="Genomic_DNA"/>
</dbReference>
<dbReference type="AlphaFoldDB" id="W7XDL9"/>
<dbReference type="Proteomes" id="UP000009168">
    <property type="component" value="Unassembled WGS sequence"/>
</dbReference>
<accession>W7XDL9</accession>
<dbReference type="RefSeq" id="XP_012652744.1">
    <property type="nucleotide sequence ID" value="XM_012797290.1"/>
</dbReference>
<gene>
    <name evidence="1" type="ORF">TTHERM_000227537</name>
</gene>
<protein>
    <submittedName>
        <fullName evidence="1">Uncharacterized protein</fullName>
    </submittedName>
</protein>
<organism evidence="1 2">
    <name type="scientific">Tetrahymena thermophila (strain SB210)</name>
    <dbReference type="NCBI Taxonomy" id="312017"/>
    <lineage>
        <taxon>Eukaryota</taxon>
        <taxon>Sar</taxon>
        <taxon>Alveolata</taxon>
        <taxon>Ciliophora</taxon>
        <taxon>Intramacronucleata</taxon>
        <taxon>Oligohymenophorea</taxon>
        <taxon>Hymenostomatida</taxon>
        <taxon>Tetrahymenina</taxon>
        <taxon>Tetrahymenidae</taxon>
        <taxon>Tetrahymena</taxon>
    </lineage>
</organism>
<dbReference type="KEGG" id="tet:TTHERM_000227537"/>
<dbReference type="GeneID" id="24437917"/>
<dbReference type="InParanoid" id="W7XDL9"/>
<evidence type="ECO:0000313" key="2">
    <source>
        <dbReference type="Proteomes" id="UP000009168"/>
    </source>
</evidence>
<name>W7XDL9_TETTS</name>
<sequence>MFNKKQKQQILKIKKRCLINAFQITIRKDYETRGLQHLQKKLQEYYQLRVKFFIQQTTRLIIGSVRNTKQFGKIKLKPQPF</sequence>
<keyword evidence="2" id="KW-1185">Reference proteome</keyword>
<evidence type="ECO:0000313" key="1">
    <source>
        <dbReference type="EMBL" id="EWS74743.1"/>
    </source>
</evidence>
<reference evidence="2" key="1">
    <citation type="journal article" date="2006" name="PLoS Biol.">
        <title>Macronuclear genome sequence of the ciliate Tetrahymena thermophila, a model eukaryote.</title>
        <authorList>
            <person name="Eisen J.A."/>
            <person name="Coyne R.S."/>
            <person name="Wu M."/>
            <person name="Wu D."/>
            <person name="Thiagarajan M."/>
            <person name="Wortman J.R."/>
            <person name="Badger J.H."/>
            <person name="Ren Q."/>
            <person name="Amedeo P."/>
            <person name="Jones K.M."/>
            <person name="Tallon L.J."/>
            <person name="Delcher A.L."/>
            <person name="Salzberg S.L."/>
            <person name="Silva J.C."/>
            <person name="Haas B.J."/>
            <person name="Majoros W.H."/>
            <person name="Farzad M."/>
            <person name="Carlton J.M."/>
            <person name="Smith R.K. Jr."/>
            <person name="Garg J."/>
            <person name="Pearlman R.E."/>
            <person name="Karrer K.M."/>
            <person name="Sun L."/>
            <person name="Manning G."/>
            <person name="Elde N.C."/>
            <person name="Turkewitz A.P."/>
            <person name="Asai D.J."/>
            <person name="Wilkes D.E."/>
            <person name="Wang Y."/>
            <person name="Cai H."/>
            <person name="Collins K."/>
            <person name="Stewart B.A."/>
            <person name="Lee S.R."/>
            <person name="Wilamowska K."/>
            <person name="Weinberg Z."/>
            <person name="Ruzzo W.L."/>
            <person name="Wloga D."/>
            <person name="Gaertig J."/>
            <person name="Frankel J."/>
            <person name="Tsao C.-C."/>
            <person name="Gorovsky M.A."/>
            <person name="Keeling P.J."/>
            <person name="Waller R.F."/>
            <person name="Patron N.J."/>
            <person name="Cherry J.M."/>
            <person name="Stover N.A."/>
            <person name="Krieger C.J."/>
            <person name="del Toro C."/>
            <person name="Ryder H.F."/>
            <person name="Williamson S.C."/>
            <person name="Barbeau R.A."/>
            <person name="Hamilton E.P."/>
            <person name="Orias E."/>
        </authorList>
    </citation>
    <scope>NUCLEOTIDE SEQUENCE [LARGE SCALE GENOMIC DNA]</scope>
    <source>
        <strain evidence="2">SB210</strain>
    </source>
</reference>